<dbReference type="AlphaFoldDB" id="A0A7E6F3U4"/>
<sequence length="110" mass="12861">MAISLIKSIFTNLTRMAALNMDKIPGSVGYQILNEEGAILSSFGELEYDEVTANRIYRFLHIACKMPLAERKDYWKRIMVLWEDFMYVITVSNRKIYVCKRIYQPEAVNV</sequence>
<dbReference type="GO" id="GO:0032008">
    <property type="term" value="P:positive regulation of TOR signaling"/>
    <property type="evidence" value="ECO:0007669"/>
    <property type="project" value="InterPro"/>
</dbReference>
<comment type="subcellular location">
    <subcellularLocation>
        <location evidence="1">Lysosome</location>
    </subcellularLocation>
</comment>
<evidence type="ECO:0000256" key="1">
    <source>
        <dbReference type="ARBA" id="ARBA00004371"/>
    </source>
</evidence>
<dbReference type="InterPro" id="IPR034601">
    <property type="entry name" value="LAMTOR4"/>
</dbReference>
<keyword evidence="3" id="KW-0458">Lysosome</keyword>
<gene>
    <name evidence="6" type="primary">LOC115216519</name>
</gene>
<evidence type="ECO:0000256" key="4">
    <source>
        <dbReference type="ARBA" id="ARBA00032690"/>
    </source>
</evidence>
<dbReference type="RefSeq" id="XP_036362208.1">
    <property type="nucleotide sequence ID" value="XM_036506315.1"/>
</dbReference>
<evidence type="ECO:0000313" key="6">
    <source>
        <dbReference type="RefSeq" id="XP_036362208.1"/>
    </source>
</evidence>
<protein>
    <recommendedName>
        <fullName evidence="4">Late endosomal/lysosomal adaptor and MAPK and MTOR activator 4</fullName>
    </recommendedName>
</protein>
<dbReference type="PANTHER" id="PTHR33967">
    <property type="entry name" value="RAGULATOR COMPLEX PROTEIN LAMTOR4"/>
    <property type="match status" value="1"/>
</dbReference>
<accession>A0A7E6F3U4</accession>
<dbReference type="GO" id="GO:0071230">
    <property type="term" value="P:cellular response to amino acid stimulus"/>
    <property type="evidence" value="ECO:0007669"/>
    <property type="project" value="InterPro"/>
</dbReference>
<evidence type="ECO:0000313" key="5">
    <source>
        <dbReference type="Proteomes" id="UP000515154"/>
    </source>
</evidence>
<dbReference type="GO" id="GO:0005764">
    <property type="term" value="C:lysosome"/>
    <property type="evidence" value="ECO:0007669"/>
    <property type="project" value="UniProtKB-SubCell"/>
</dbReference>
<name>A0A7E6F3U4_9MOLL</name>
<dbReference type="GO" id="GO:0005085">
    <property type="term" value="F:guanyl-nucleotide exchange factor activity"/>
    <property type="evidence" value="ECO:0007669"/>
    <property type="project" value="TreeGrafter"/>
</dbReference>
<comment type="similarity">
    <text evidence="2">Belongs to the LAMTOR4 family.</text>
</comment>
<evidence type="ECO:0000256" key="2">
    <source>
        <dbReference type="ARBA" id="ARBA00010627"/>
    </source>
</evidence>
<dbReference type="Proteomes" id="UP000515154">
    <property type="component" value="Linkage group LG10"/>
</dbReference>
<keyword evidence="5" id="KW-1185">Reference proteome</keyword>
<proteinExistence type="inferred from homology"/>
<evidence type="ECO:0000256" key="3">
    <source>
        <dbReference type="ARBA" id="ARBA00023228"/>
    </source>
</evidence>
<reference evidence="6" key="1">
    <citation type="submission" date="2025-08" db="UniProtKB">
        <authorList>
            <consortium name="RefSeq"/>
        </authorList>
    </citation>
    <scope>IDENTIFICATION</scope>
</reference>
<dbReference type="PANTHER" id="PTHR33967:SF1">
    <property type="entry name" value="RAGULATOR COMPLEX PROTEIN LAMTOR4"/>
    <property type="match status" value="1"/>
</dbReference>
<dbReference type="GO" id="GO:0071986">
    <property type="term" value="C:Ragulator complex"/>
    <property type="evidence" value="ECO:0007669"/>
    <property type="project" value="InterPro"/>
</dbReference>
<organism evidence="5 6">
    <name type="scientific">Octopus sinensis</name>
    <name type="common">East Asian common octopus</name>
    <dbReference type="NCBI Taxonomy" id="2607531"/>
    <lineage>
        <taxon>Eukaryota</taxon>
        <taxon>Metazoa</taxon>
        <taxon>Spiralia</taxon>
        <taxon>Lophotrochozoa</taxon>
        <taxon>Mollusca</taxon>
        <taxon>Cephalopoda</taxon>
        <taxon>Coleoidea</taxon>
        <taxon>Octopodiformes</taxon>
        <taxon>Octopoda</taxon>
        <taxon>Incirrata</taxon>
        <taxon>Octopodidae</taxon>
        <taxon>Octopus</taxon>
    </lineage>
</organism>